<feature type="transmembrane region" description="Helical" evidence="12">
    <location>
        <begin position="401"/>
        <end position="423"/>
    </location>
</feature>
<dbReference type="AlphaFoldDB" id="A0A0P9D0G7"/>
<keyword evidence="11 12" id="KW-0472">Membrane</keyword>
<feature type="transmembrane region" description="Helical" evidence="12">
    <location>
        <begin position="58"/>
        <end position="83"/>
    </location>
</feature>
<gene>
    <name evidence="13" type="ORF">AN477_00765</name>
</gene>
<evidence type="ECO:0000256" key="8">
    <source>
        <dbReference type="ARBA" id="ARBA00022982"/>
    </source>
</evidence>
<feature type="transmembrane region" description="Helical" evidence="12">
    <location>
        <begin position="126"/>
        <end position="149"/>
    </location>
</feature>
<evidence type="ECO:0000313" key="13">
    <source>
        <dbReference type="EMBL" id="KPV45519.1"/>
    </source>
</evidence>
<dbReference type="GO" id="GO:0070069">
    <property type="term" value="C:cytochrome complex"/>
    <property type="evidence" value="ECO:0007669"/>
    <property type="project" value="UniProtKB-UniRule"/>
</dbReference>
<feature type="transmembrane region" description="Helical" evidence="12">
    <location>
        <begin position="354"/>
        <end position="376"/>
    </location>
</feature>
<evidence type="ECO:0000256" key="9">
    <source>
        <dbReference type="ARBA" id="ARBA00022989"/>
    </source>
</evidence>
<evidence type="ECO:0000256" key="7">
    <source>
        <dbReference type="ARBA" id="ARBA00022723"/>
    </source>
</evidence>
<dbReference type="GO" id="GO:0005886">
    <property type="term" value="C:plasma membrane"/>
    <property type="evidence" value="ECO:0007669"/>
    <property type="project" value="UniProtKB-SubCell"/>
</dbReference>
<evidence type="ECO:0000256" key="1">
    <source>
        <dbReference type="ARBA" id="ARBA00004651"/>
    </source>
</evidence>
<dbReference type="Proteomes" id="UP000050482">
    <property type="component" value="Unassembled WGS sequence"/>
</dbReference>
<dbReference type="GO" id="GO:0009055">
    <property type="term" value="F:electron transfer activity"/>
    <property type="evidence" value="ECO:0007669"/>
    <property type="project" value="UniProtKB-UniRule"/>
</dbReference>
<evidence type="ECO:0000256" key="11">
    <source>
        <dbReference type="ARBA" id="ARBA00023136"/>
    </source>
</evidence>
<evidence type="ECO:0000256" key="6">
    <source>
        <dbReference type="ARBA" id="ARBA00022692"/>
    </source>
</evidence>
<feature type="transmembrane region" description="Helical" evidence="12">
    <location>
        <begin position="317"/>
        <end position="342"/>
    </location>
</feature>
<accession>A0A0P9D0G7</accession>
<sequence length="453" mass="48751">MSHVMMARALFGITLGYHIAYATISVGAPMLIVVAEILHLKTGQEIYRLFAKRVTMVLVLLVGVGLVTGTTVAVMLSVLWPGFMKTVGQVINLPFQIEVFAFMLESLFLAIYIYGGQRLSARTRIISAGLVSVGSGLSALLITDVNAFMNTPVGFQWVNGRVTDAHPWQAMLSPAMPTELAHVLVSAYMTVGFVFAAIAAKGLLKRGITKVERDYHNKVLRLTIIFGGVMAVATAVIGDASGKFLAHFQPEKLAAAEGLFQTTHHAPLVIGGVVNAATGKVVGGIAIPGLLSFLATGSLSGQVTGLDAFPRTTWPPLFVHSLFDVMVSIGSFSIAVAGVYVLYLWRQRSMPRWLLWTIVTTGILSMGGIEDGWVIAEIARQPWMIYGYLHVSQAVTASGGISWMFGGFLSLYTVLLAGTIWALRVYFRKHPLPTDGMSCSTETSPVKKRGVSA</sequence>
<evidence type="ECO:0000256" key="2">
    <source>
        <dbReference type="ARBA" id="ARBA00009819"/>
    </source>
</evidence>
<keyword evidence="8 12" id="KW-0249">Electron transport</keyword>
<comment type="caution">
    <text evidence="13">The sequence shown here is derived from an EMBL/GenBank/DDBJ whole genome shotgun (WGS) entry which is preliminary data.</text>
</comment>
<dbReference type="GO" id="GO:0020037">
    <property type="term" value="F:heme binding"/>
    <property type="evidence" value="ECO:0007669"/>
    <property type="project" value="TreeGrafter"/>
</dbReference>
<dbReference type="GO" id="GO:0019646">
    <property type="term" value="P:aerobic electron transport chain"/>
    <property type="evidence" value="ECO:0007669"/>
    <property type="project" value="InterPro"/>
</dbReference>
<dbReference type="PANTHER" id="PTHR30365">
    <property type="entry name" value="CYTOCHROME D UBIQUINOL OXIDASE"/>
    <property type="match status" value="1"/>
</dbReference>
<reference evidence="13 14" key="1">
    <citation type="submission" date="2015-09" db="EMBL/GenBank/DDBJ databases">
        <title>Draft genome sequence of Alicyclobacillus ferrooxydans DSM 22381.</title>
        <authorList>
            <person name="Hemp J."/>
        </authorList>
    </citation>
    <scope>NUCLEOTIDE SEQUENCE [LARGE SCALE GENOMIC DNA]</scope>
    <source>
        <strain evidence="13 14">TC-34</strain>
    </source>
</reference>
<keyword evidence="7 12" id="KW-0479">Metal-binding</keyword>
<organism evidence="13 14">
    <name type="scientific">Alicyclobacillus ferrooxydans</name>
    <dbReference type="NCBI Taxonomy" id="471514"/>
    <lineage>
        <taxon>Bacteria</taxon>
        <taxon>Bacillati</taxon>
        <taxon>Bacillota</taxon>
        <taxon>Bacilli</taxon>
        <taxon>Bacillales</taxon>
        <taxon>Alicyclobacillaceae</taxon>
        <taxon>Alicyclobacillus</taxon>
    </lineage>
</organism>
<comment type="similarity">
    <text evidence="2 12">Belongs to the cytochrome ubiquinol oxidase subunit 1 family.</text>
</comment>
<dbReference type="PATRIC" id="fig|471514.4.peg.128"/>
<keyword evidence="3 12" id="KW-0813">Transport</keyword>
<proteinExistence type="inferred from homology"/>
<comment type="subcellular location">
    <subcellularLocation>
        <location evidence="1">Cell membrane</location>
        <topology evidence="1">Multi-pass membrane protein</topology>
    </subcellularLocation>
</comment>
<evidence type="ECO:0000256" key="4">
    <source>
        <dbReference type="ARBA" id="ARBA00022475"/>
    </source>
</evidence>
<evidence type="ECO:0000313" key="14">
    <source>
        <dbReference type="Proteomes" id="UP000050482"/>
    </source>
</evidence>
<dbReference type="STRING" id="471514.AN477_00765"/>
<dbReference type="PANTHER" id="PTHR30365:SF14">
    <property type="entry name" value="CYTOCHROME BD MENAQUINOL OXIDASE SUBUNIT I-RELATED"/>
    <property type="match status" value="1"/>
</dbReference>
<name>A0A0P9D0G7_9BACL</name>
<dbReference type="GO" id="GO:0016682">
    <property type="term" value="F:oxidoreductase activity, acting on diphenols and related substances as donors, oxygen as acceptor"/>
    <property type="evidence" value="ECO:0007669"/>
    <property type="project" value="TreeGrafter"/>
</dbReference>
<dbReference type="InterPro" id="IPR002585">
    <property type="entry name" value="Cyt-d_ubiquinol_oxidase_su_1"/>
</dbReference>
<dbReference type="EMBL" id="LJCO01000008">
    <property type="protein sequence ID" value="KPV45519.1"/>
    <property type="molecule type" value="Genomic_DNA"/>
</dbReference>
<keyword evidence="4 12" id="KW-1003">Cell membrane</keyword>
<feature type="transmembrane region" description="Helical" evidence="12">
    <location>
        <begin position="180"/>
        <end position="199"/>
    </location>
</feature>
<keyword evidence="14" id="KW-1185">Reference proteome</keyword>
<feature type="transmembrane region" description="Helical" evidence="12">
    <location>
        <begin position="15"/>
        <end position="38"/>
    </location>
</feature>
<evidence type="ECO:0000256" key="10">
    <source>
        <dbReference type="ARBA" id="ARBA00023004"/>
    </source>
</evidence>
<dbReference type="GO" id="GO:0046872">
    <property type="term" value="F:metal ion binding"/>
    <property type="evidence" value="ECO:0007669"/>
    <property type="project" value="UniProtKB-UniRule"/>
</dbReference>
<evidence type="ECO:0008006" key="15">
    <source>
        <dbReference type="Google" id="ProtNLM"/>
    </source>
</evidence>
<feature type="transmembrane region" description="Helical" evidence="12">
    <location>
        <begin position="95"/>
        <end position="114"/>
    </location>
</feature>
<evidence type="ECO:0000256" key="5">
    <source>
        <dbReference type="ARBA" id="ARBA00022617"/>
    </source>
</evidence>
<keyword evidence="9 12" id="KW-1133">Transmembrane helix</keyword>
<protein>
    <recommendedName>
        <fullName evidence="15">Cytochrome D ubiquinol oxidase subunit I</fullName>
    </recommendedName>
</protein>
<dbReference type="Pfam" id="PF01654">
    <property type="entry name" value="Cyt_bd_oxida_I"/>
    <property type="match status" value="1"/>
</dbReference>
<feature type="transmembrane region" description="Helical" evidence="12">
    <location>
        <begin position="219"/>
        <end position="238"/>
    </location>
</feature>
<dbReference type="OrthoDB" id="9807042at2"/>
<keyword evidence="5 12" id="KW-0349">Heme</keyword>
<dbReference type="RefSeq" id="WP_054967278.1">
    <property type="nucleotide sequence ID" value="NZ_LJCO01000008.1"/>
</dbReference>
<dbReference type="PIRSF" id="PIRSF006446">
    <property type="entry name" value="Cyt_quinol_oxidase_1"/>
    <property type="match status" value="1"/>
</dbReference>
<evidence type="ECO:0000256" key="12">
    <source>
        <dbReference type="PIRNR" id="PIRNR006446"/>
    </source>
</evidence>
<evidence type="ECO:0000256" key="3">
    <source>
        <dbReference type="ARBA" id="ARBA00022448"/>
    </source>
</evidence>
<keyword evidence="6 12" id="KW-0812">Transmembrane</keyword>
<keyword evidence="10 12" id="KW-0408">Iron</keyword>